<evidence type="ECO:0000313" key="7">
    <source>
        <dbReference type="EMBL" id="WFD46501.1"/>
    </source>
</evidence>
<dbReference type="GO" id="GO:0004335">
    <property type="term" value="F:galactokinase activity"/>
    <property type="evidence" value="ECO:0007669"/>
    <property type="project" value="UniProtKB-EC"/>
</dbReference>
<accession>A0ABY8ELS8</accession>
<dbReference type="EMBL" id="CP046234">
    <property type="protein sequence ID" value="WFD46501.1"/>
    <property type="molecule type" value="Genomic_DNA"/>
</dbReference>
<keyword evidence="2" id="KW-0547">Nucleotide-binding</keyword>
<dbReference type="InterPro" id="IPR013750">
    <property type="entry name" value="GHMP_kinase_C_dom"/>
</dbReference>
<dbReference type="EC" id="2.7.1.6" evidence="7"/>
<dbReference type="PIRSF" id="PIRSF000530">
    <property type="entry name" value="Galactokinase"/>
    <property type="match status" value="1"/>
</dbReference>
<dbReference type="PANTHER" id="PTHR10457:SF7">
    <property type="entry name" value="GALACTOKINASE-RELATED"/>
    <property type="match status" value="1"/>
</dbReference>
<name>A0ABY8ELS8_MALFU</name>
<evidence type="ECO:0000256" key="3">
    <source>
        <dbReference type="ARBA" id="ARBA00022840"/>
    </source>
</evidence>
<keyword evidence="8" id="KW-1185">Reference proteome</keyword>
<comment type="similarity">
    <text evidence="1">Belongs to the GHMP kinase family. GalK subfamily.</text>
</comment>
<dbReference type="NCBIfam" id="TIGR00131">
    <property type="entry name" value="gal_kin"/>
    <property type="match status" value="1"/>
</dbReference>
<evidence type="ECO:0000313" key="8">
    <source>
        <dbReference type="Proteomes" id="UP000818624"/>
    </source>
</evidence>
<dbReference type="Gene3D" id="3.30.70.3170">
    <property type="match status" value="1"/>
</dbReference>
<dbReference type="SUPFAM" id="SSF54211">
    <property type="entry name" value="Ribosomal protein S5 domain 2-like"/>
    <property type="match status" value="1"/>
</dbReference>
<dbReference type="InterPro" id="IPR020568">
    <property type="entry name" value="Ribosomal_Su5_D2-typ_SF"/>
</dbReference>
<protein>
    <submittedName>
        <fullName evidence="7">Galactokinase</fullName>
        <ecNumber evidence="7">2.7.1.6</ecNumber>
    </submittedName>
</protein>
<dbReference type="PRINTS" id="PR00473">
    <property type="entry name" value="GALCTOKINASE"/>
</dbReference>
<feature type="domain" description="Galactokinase N-terminal" evidence="6">
    <location>
        <begin position="33"/>
        <end position="80"/>
    </location>
</feature>
<evidence type="ECO:0000256" key="2">
    <source>
        <dbReference type="ARBA" id="ARBA00022741"/>
    </source>
</evidence>
<gene>
    <name evidence="7" type="primary">GAL1</name>
    <name evidence="7" type="ORF">GLX27_001137</name>
</gene>
<dbReference type="Pfam" id="PF00288">
    <property type="entry name" value="GHMP_kinases_N"/>
    <property type="match status" value="1"/>
</dbReference>
<keyword evidence="7" id="KW-0808">Transferase</keyword>
<proteinExistence type="inferred from homology"/>
<evidence type="ECO:0000256" key="1">
    <source>
        <dbReference type="ARBA" id="ARBA00006566"/>
    </source>
</evidence>
<dbReference type="InterPro" id="IPR006206">
    <property type="entry name" value="Mevalonate/galactokinase"/>
</dbReference>
<evidence type="ECO:0000259" key="4">
    <source>
        <dbReference type="Pfam" id="PF00288"/>
    </source>
</evidence>
<sequence length="534" mass="58294">MSADFVPQLHTLDAVYAPASQEQETQRWKALHEKFAELYGRPADFVARAPGRVNLIGEHVDFVGYSVFPAAIDKDILMATAMIPGKPGDALQVTLHNVAPRFATTVFTCDIHNPSSVQLTHEGDTRWANYFKVALQGLQPHLPSEALAHGSGQLLVLVDGSVPPESSLSSSAAMTTCSSIVVLTSLGARNRISRKEMTEVAIESERLVGVNSGGMDQAVSVFGVRDHAIYVSFVPSLETQPVRLPGAQNEAFAFVVSNTLVASDKKVSGPVQYNLRVVETRLAAALLAQALGVDAGVPTLKPSYRNTLRAVADAYFATQPEAWEAWLQNQEIKEIHDTIGKESAQLQVMLLLVDKHIPRTGLTREELENKLQLSSDAFHEKFLSAFPVRADQFFLHARATHVYSEAQRVLKFKALCDHANSAEQVDTLTIYTKLGLLMNASHESLRTNYDCSCPELNAVVEIARKHGSLGSRLTGAGWGGCAVHLVAFDKLPSVLDALTREYYNTKFPDLDKKQLADALFATQPAQGACVYTEK</sequence>
<dbReference type="InterPro" id="IPR000705">
    <property type="entry name" value="Galactokinase"/>
</dbReference>
<dbReference type="SUPFAM" id="SSF55060">
    <property type="entry name" value="GHMP Kinase, C-terminal domain"/>
    <property type="match status" value="1"/>
</dbReference>
<dbReference type="Proteomes" id="UP000818624">
    <property type="component" value="Chromosome 1"/>
</dbReference>
<dbReference type="PRINTS" id="PR00959">
    <property type="entry name" value="MEVGALKINASE"/>
</dbReference>
<evidence type="ECO:0000259" key="5">
    <source>
        <dbReference type="Pfam" id="PF08544"/>
    </source>
</evidence>
<organism evidence="7 8">
    <name type="scientific">Malassezia furfur</name>
    <name type="common">Pityriasis versicolor infection agent</name>
    <name type="synonym">Pityrosporum furfur</name>
    <dbReference type="NCBI Taxonomy" id="55194"/>
    <lineage>
        <taxon>Eukaryota</taxon>
        <taxon>Fungi</taxon>
        <taxon>Dikarya</taxon>
        <taxon>Basidiomycota</taxon>
        <taxon>Ustilaginomycotina</taxon>
        <taxon>Malasseziomycetes</taxon>
        <taxon>Malasseziales</taxon>
        <taxon>Malasseziaceae</taxon>
        <taxon>Malassezia</taxon>
    </lineage>
</organism>
<dbReference type="InterPro" id="IPR019539">
    <property type="entry name" value="GalKase_N"/>
</dbReference>
<feature type="domain" description="GHMP kinase N-terminal" evidence="4">
    <location>
        <begin position="129"/>
        <end position="223"/>
    </location>
</feature>
<dbReference type="Gene3D" id="3.30.230.10">
    <property type="match status" value="1"/>
</dbReference>
<dbReference type="InterPro" id="IPR006204">
    <property type="entry name" value="GHMP_kinase_N_dom"/>
</dbReference>
<dbReference type="InterPro" id="IPR014721">
    <property type="entry name" value="Ribsml_uS5_D2-typ_fold_subgr"/>
</dbReference>
<feature type="domain" description="GHMP kinase C-terminal" evidence="5">
    <location>
        <begin position="433"/>
        <end position="503"/>
    </location>
</feature>
<dbReference type="Pfam" id="PF08544">
    <property type="entry name" value="GHMP_kinases_C"/>
    <property type="match status" value="1"/>
</dbReference>
<keyword evidence="3" id="KW-0067">ATP-binding</keyword>
<evidence type="ECO:0000259" key="6">
    <source>
        <dbReference type="Pfam" id="PF10509"/>
    </source>
</evidence>
<dbReference type="InterPro" id="IPR036554">
    <property type="entry name" value="GHMP_kinase_C_sf"/>
</dbReference>
<dbReference type="Pfam" id="PF10509">
    <property type="entry name" value="GalKase_gal_bdg"/>
    <property type="match status" value="1"/>
</dbReference>
<dbReference type="Gene3D" id="1.20.1440.340">
    <property type="match status" value="1"/>
</dbReference>
<dbReference type="PANTHER" id="PTHR10457">
    <property type="entry name" value="MEVALONATE KINASE/GALACTOKINASE"/>
    <property type="match status" value="1"/>
</dbReference>
<reference evidence="7 8" key="1">
    <citation type="journal article" date="2020" name="Elife">
        <title>Loss of centromere function drives karyotype evolution in closely related Malassezia species.</title>
        <authorList>
            <person name="Sankaranarayanan S.R."/>
            <person name="Ianiri G."/>
            <person name="Coelho M.A."/>
            <person name="Reza M.H."/>
            <person name="Thimmappa B.C."/>
            <person name="Ganguly P."/>
            <person name="Vadnala R.N."/>
            <person name="Sun S."/>
            <person name="Siddharthan R."/>
            <person name="Tellgren-Roth C."/>
            <person name="Dawson T.L."/>
            <person name="Heitman J."/>
            <person name="Sanyal K."/>
        </authorList>
    </citation>
    <scope>NUCLEOTIDE SEQUENCE [LARGE SCALE GENOMIC DNA]</scope>
    <source>
        <strain evidence="7">CBS14141</strain>
    </source>
</reference>